<dbReference type="GO" id="GO:0005509">
    <property type="term" value="F:calcium ion binding"/>
    <property type="evidence" value="ECO:0007669"/>
    <property type="project" value="InterPro"/>
</dbReference>
<dbReference type="GO" id="GO:0005737">
    <property type="term" value="C:cytoplasm"/>
    <property type="evidence" value="ECO:0007669"/>
    <property type="project" value="InterPro"/>
</dbReference>
<protein>
    <submittedName>
        <fullName evidence="2">Two-component system response regulator (Stage 0 sporulation protein A)</fullName>
    </submittedName>
</protein>
<accession>A0A2U1CBV7</accession>
<gene>
    <name evidence="2" type="ORF">C7373_1042</name>
</gene>
<dbReference type="SUPFAM" id="SSF46894">
    <property type="entry name" value="C-terminal effector domain of the bipartite response regulators"/>
    <property type="match status" value="1"/>
</dbReference>
<organism evidence="2 3">
    <name type="scientific">Intestinimonas butyriciproducens</name>
    <dbReference type="NCBI Taxonomy" id="1297617"/>
    <lineage>
        <taxon>Bacteria</taxon>
        <taxon>Bacillati</taxon>
        <taxon>Bacillota</taxon>
        <taxon>Clostridia</taxon>
        <taxon>Eubacteriales</taxon>
        <taxon>Intestinimonas</taxon>
    </lineage>
</organism>
<sequence>MAMYLIVPEQDKENAGKPLTAEQLLRRLGVTGRLAGFRYAASLVEQVAEDPDCIRLITKRLYPDTARQFGVTASSLERSVRTLVRICWEREEHEFLDHVAGCHVERRPSNTEFIDMLAGYLRQNQ</sequence>
<dbReference type="GeneID" id="93228750"/>
<proteinExistence type="predicted"/>
<dbReference type="GO" id="GO:0042173">
    <property type="term" value="P:regulation of sporulation resulting in formation of a cellular spore"/>
    <property type="evidence" value="ECO:0007669"/>
    <property type="project" value="InterPro"/>
</dbReference>
<feature type="domain" description="Sporulation initiation factor Spo0A C-terminal" evidence="1">
    <location>
        <begin position="23"/>
        <end position="120"/>
    </location>
</feature>
<evidence type="ECO:0000259" key="1">
    <source>
        <dbReference type="Pfam" id="PF08769"/>
    </source>
</evidence>
<dbReference type="GO" id="GO:0003677">
    <property type="term" value="F:DNA binding"/>
    <property type="evidence" value="ECO:0007669"/>
    <property type="project" value="InterPro"/>
</dbReference>
<dbReference type="RefSeq" id="WP_116721924.1">
    <property type="nucleotide sequence ID" value="NZ_CP011524.1"/>
</dbReference>
<dbReference type="InterPro" id="IPR036388">
    <property type="entry name" value="WH-like_DNA-bd_sf"/>
</dbReference>
<dbReference type="OrthoDB" id="1820937at2"/>
<dbReference type="InterPro" id="IPR016032">
    <property type="entry name" value="Sig_transdc_resp-reg_C-effctor"/>
</dbReference>
<name>A0A2U1CBV7_9FIRM</name>
<dbReference type="EMBL" id="QEKK01000004">
    <property type="protein sequence ID" value="PVY58409.1"/>
    <property type="molecule type" value="Genomic_DNA"/>
</dbReference>
<dbReference type="AlphaFoldDB" id="A0A2U1CBV7"/>
<dbReference type="Gene3D" id="1.10.10.10">
    <property type="entry name" value="Winged helix-like DNA-binding domain superfamily/Winged helix DNA-binding domain"/>
    <property type="match status" value="1"/>
</dbReference>
<dbReference type="GO" id="GO:0003700">
    <property type="term" value="F:DNA-binding transcription factor activity"/>
    <property type="evidence" value="ECO:0007669"/>
    <property type="project" value="InterPro"/>
</dbReference>
<comment type="caution">
    <text evidence="2">The sequence shown here is derived from an EMBL/GenBank/DDBJ whole genome shotgun (WGS) entry which is preliminary data.</text>
</comment>
<dbReference type="Pfam" id="PF08769">
    <property type="entry name" value="Spo0A_C"/>
    <property type="match status" value="1"/>
</dbReference>
<evidence type="ECO:0000313" key="3">
    <source>
        <dbReference type="Proteomes" id="UP000245778"/>
    </source>
</evidence>
<reference evidence="2 3" key="1">
    <citation type="submission" date="2018-04" db="EMBL/GenBank/DDBJ databases">
        <title>Genomic Encyclopedia of Type Strains, Phase IV (KMG-IV): sequencing the most valuable type-strain genomes for metagenomic binning, comparative biology and taxonomic classification.</title>
        <authorList>
            <person name="Goeker M."/>
        </authorList>
    </citation>
    <scope>NUCLEOTIDE SEQUENCE [LARGE SCALE GENOMIC DNA]</scope>
    <source>
        <strain evidence="2 3">DSM 26588</strain>
    </source>
</reference>
<evidence type="ECO:0000313" key="2">
    <source>
        <dbReference type="EMBL" id="PVY58409.1"/>
    </source>
</evidence>
<dbReference type="InterPro" id="IPR014879">
    <property type="entry name" value="Spo0A_C"/>
</dbReference>
<dbReference type="Proteomes" id="UP000245778">
    <property type="component" value="Unassembled WGS sequence"/>
</dbReference>